<dbReference type="SUPFAM" id="SSF53474">
    <property type="entry name" value="alpha/beta-Hydrolases"/>
    <property type="match status" value="1"/>
</dbReference>
<dbReference type="Pfam" id="PF00151">
    <property type="entry name" value="Lipase"/>
    <property type="match status" value="1"/>
</dbReference>
<keyword evidence="5" id="KW-0964">Secreted</keyword>
<gene>
    <name evidence="10" type="ORF">HCN44_008010</name>
</gene>
<dbReference type="PANTHER" id="PTHR11610">
    <property type="entry name" value="LIPASE"/>
    <property type="match status" value="1"/>
</dbReference>
<evidence type="ECO:0000256" key="5">
    <source>
        <dbReference type="ARBA" id="ARBA00022525"/>
    </source>
</evidence>
<evidence type="ECO:0000256" key="1">
    <source>
        <dbReference type="ARBA" id="ARBA00000111"/>
    </source>
</evidence>
<keyword evidence="7" id="KW-1015">Disulfide bond</keyword>
<evidence type="ECO:0000256" key="8">
    <source>
        <dbReference type="RuleBase" id="RU004262"/>
    </source>
</evidence>
<dbReference type="Proteomes" id="UP000639338">
    <property type="component" value="Unassembled WGS sequence"/>
</dbReference>
<organism evidence="10 11">
    <name type="scientific">Aphidius gifuensis</name>
    <name type="common">Parasitoid wasp</name>
    <dbReference type="NCBI Taxonomy" id="684658"/>
    <lineage>
        <taxon>Eukaryota</taxon>
        <taxon>Metazoa</taxon>
        <taxon>Ecdysozoa</taxon>
        <taxon>Arthropoda</taxon>
        <taxon>Hexapoda</taxon>
        <taxon>Insecta</taxon>
        <taxon>Pterygota</taxon>
        <taxon>Neoptera</taxon>
        <taxon>Endopterygota</taxon>
        <taxon>Hymenoptera</taxon>
        <taxon>Apocrita</taxon>
        <taxon>Ichneumonoidea</taxon>
        <taxon>Braconidae</taxon>
        <taxon>Aphidiinae</taxon>
        <taxon>Aphidius</taxon>
    </lineage>
</organism>
<reference evidence="10 11" key="1">
    <citation type="submission" date="2020-08" db="EMBL/GenBank/DDBJ databases">
        <title>Aphidius gifuensis genome sequencing and assembly.</title>
        <authorList>
            <person name="Du Z."/>
        </authorList>
    </citation>
    <scope>NUCLEOTIDE SEQUENCE [LARGE SCALE GENOMIC DNA]</scope>
    <source>
        <strain evidence="10">YNYX2018</strain>
        <tissue evidence="10">Adults</tissue>
    </source>
</reference>
<dbReference type="PANTHER" id="PTHR11610:SF173">
    <property type="entry name" value="LIPASE DOMAIN-CONTAINING PROTEIN-RELATED"/>
    <property type="match status" value="1"/>
</dbReference>
<comment type="similarity">
    <text evidence="3 8">Belongs to the AB hydrolase superfamily. Lipase family.</text>
</comment>
<evidence type="ECO:0000313" key="11">
    <source>
        <dbReference type="Proteomes" id="UP000639338"/>
    </source>
</evidence>
<evidence type="ECO:0000313" key="10">
    <source>
        <dbReference type="EMBL" id="KAF7989336.1"/>
    </source>
</evidence>
<sequence>MCTFSQATFWSNTIRFGCLFDNNPEYDPNPTVNFTLYTPSNPQNEIIIDMNNTENIKALFNYEKITKIIIHGFICQSTFYSVDPFDWMQNMKNNYLNNKYNDTNVIIVKWNATGGLCRYEDTIVPKVSEKIGKLLENLSSNRHIDLKNVHLIGHSLGAHVAGFTGLYLTSKNIAKPKFENSDERLNRSCAEFVDVIHTSTDEIGIEDKIGHTDYYPNGGSRDQPGCKESNICAHSRSHELMTDSIKYSNSLIATRCDNWDDYKNGKCANNEITHMGENARQDRQGIYFLKTNSNSPFGNKLVSTFKVYICKKK</sequence>
<accession>A0A834XM92</accession>
<dbReference type="OrthoDB" id="199913at2759"/>
<name>A0A834XM92_APHGI</name>
<comment type="caution">
    <text evidence="10">The sequence shown here is derived from an EMBL/GenBank/DDBJ whole genome shotgun (WGS) entry which is preliminary data.</text>
</comment>
<evidence type="ECO:0000259" key="9">
    <source>
        <dbReference type="Pfam" id="PF00151"/>
    </source>
</evidence>
<dbReference type="InterPro" id="IPR000734">
    <property type="entry name" value="TAG_lipase"/>
</dbReference>
<dbReference type="GO" id="GO:0016042">
    <property type="term" value="P:lipid catabolic process"/>
    <property type="evidence" value="ECO:0007669"/>
    <property type="project" value="TreeGrafter"/>
</dbReference>
<comment type="subcellular location">
    <subcellularLocation>
        <location evidence="2">Secreted</location>
    </subcellularLocation>
</comment>
<evidence type="ECO:0000256" key="3">
    <source>
        <dbReference type="ARBA" id="ARBA00010701"/>
    </source>
</evidence>
<keyword evidence="6" id="KW-0378">Hydrolase</keyword>
<dbReference type="GO" id="GO:0017171">
    <property type="term" value="F:serine hydrolase activity"/>
    <property type="evidence" value="ECO:0007669"/>
    <property type="project" value="TreeGrafter"/>
</dbReference>
<dbReference type="GO" id="GO:0008970">
    <property type="term" value="F:phospholipase A1 activity"/>
    <property type="evidence" value="ECO:0007669"/>
    <property type="project" value="UniProtKB-EC"/>
</dbReference>
<dbReference type="InterPro" id="IPR029058">
    <property type="entry name" value="AB_hydrolase_fold"/>
</dbReference>
<feature type="domain" description="Lipase" evidence="9">
    <location>
        <begin position="28"/>
        <end position="297"/>
    </location>
</feature>
<evidence type="ECO:0000256" key="7">
    <source>
        <dbReference type="ARBA" id="ARBA00023157"/>
    </source>
</evidence>
<protein>
    <recommendedName>
        <fullName evidence="4">phospholipase A1</fullName>
        <ecNumber evidence="4">3.1.1.32</ecNumber>
    </recommendedName>
</protein>
<dbReference type="GO" id="GO:0005615">
    <property type="term" value="C:extracellular space"/>
    <property type="evidence" value="ECO:0007669"/>
    <property type="project" value="TreeGrafter"/>
</dbReference>
<dbReference type="EMBL" id="JACMRX010000005">
    <property type="protein sequence ID" value="KAF7989336.1"/>
    <property type="molecule type" value="Genomic_DNA"/>
</dbReference>
<dbReference type="PRINTS" id="PR00821">
    <property type="entry name" value="TAGLIPASE"/>
</dbReference>
<proteinExistence type="inferred from homology"/>
<evidence type="ECO:0000256" key="4">
    <source>
        <dbReference type="ARBA" id="ARBA00013179"/>
    </source>
</evidence>
<dbReference type="EC" id="3.1.1.32" evidence="4"/>
<dbReference type="Gene3D" id="3.40.50.1820">
    <property type="entry name" value="alpha/beta hydrolase"/>
    <property type="match status" value="1"/>
</dbReference>
<comment type="catalytic activity">
    <reaction evidence="1">
        <text>a 1,2-diacyl-sn-glycero-3-phosphocholine + H2O = a 2-acyl-sn-glycero-3-phosphocholine + a fatty acid + H(+)</text>
        <dbReference type="Rhea" id="RHEA:18689"/>
        <dbReference type="ChEBI" id="CHEBI:15377"/>
        <dbReference type="ChEBI" id="CHEBI:15378"/>
        <dbReference type="ChEBI" id="CHEBI:28868"/>
        <dbReference type="ChEBI" id="CHEBI:57643"/>
        <dbReference type="ChEBI" id="CHEBI:57875"/>
        <dbReference type="EC" id="3.1.1.32"/>
    </reaction>
</comment>
<keyword evidence="11" id="KW-1185">Reference proteome</keyword>
<evidence type="ECO:0000256" key="6">
    <source>
        <dbReference type="ARBA" id="ARBA00022801"/>
    </source>
</evidence>
<evidence type="ECO:0000256" key="2">
    <source>
        <dbReference type="ARBA" id="ARBA00004613"/>
    </source>
</evidence>
<dbReference type="InterPro" id="IPR013818">
    <property type="entry name" value="Lipase"/>
</dbReference>
<dbReference type="AlphaFoldDB" id="A0A834XM92"/>